<feature type="region of interest" description="Disordered" evidence="1">
    <location>
        <begin position="32"/>
        <end position="74"/>
    </location>
</feature>
<keyword evidence="3" id="KW-1185">Reference proteome</keyword>
<dbReference type="EMBL" id="CP048286">
    <property type="protein sequence ID" value="QHW33718.1"/>
    <property type="molecule type" value="Genomic_DNA"/>
</dbReference>
<reference evidence="2 3" key="1">
    <citation type="submission" date="2020-02" db="EMBL/GenBank/DDBJ databases">
        <title>Paenibacillus sp. nov., isolated from rhizosphere soil of tomato.</title>
        <authorList>
            <person name="Weon H.-Y."/>
            <person name="Lee S.A."/>
        </authorList>
    </citation>
    <scope>NUCLEOTIDE SEQUENCE [LARGE SCALE GENOMIC DNA]</scope>
    <source>
        <strain evidence="2 3">14171R-81</strain>
    </source>
</reference>
<name>A0A6C0P5C4_9BACL</name>
<gene>
    <name evidence="2" type="ORF">GZH47_24920</name>
</gene>
<dbReference type="KEGG" id="prz:GZH47_24920"/>
<evidence type="ECO:0000313" key="2">
    <source>
        <dbReference type="EMBL" id="QHW33718.1"/>
    </source>
</evidence>
<evidence type="ECO:0000256" key="1">
    <source>
        <dbReference type="SAM" id="MobiDB-lite"/>
    </source>
</evidence>
<accession>A0A6C0P5C4</accession>
<dbReference type="AlphaFoldDB" id="A0A6C0P5C4"/>
<protein>
    <submittedName>
        <fullName evidence="2">Uncharacterized protein</fullName>
    </submittedName>
</protein>
<evidence type="ECO:0000313" key="3">
    <source>
        <dbReference type="Proteomes" id="UP000479114"/>
    </source>
</evidence>
<organism evidence="2 3">
    <name type="scientific">Paenibacillus rhizovicinus</name>
    <dbReference type="NCBI Taxonomy" id="2704463"/>
    <lineage>
        <taxon>Bacteria</taxon>
        <taxon>Bacillati</taxon>
        <taxon>Bacillota</taxon>
        <taxon>Bacilli</taxon>
        <taxon>Bacillales</taxon>
        <taxon>Paenibacillaceae</taxon>
        <taxon>Paenibacillus</taxon>
    </lineage>
</organism>
<proteinExistence type="predicted"/>
<dbReference type="RefSeq" id="WP_162643716.1">
    <property type="nucleotide sequence ID" value="NZ_CP048286.1"/>
</dbReference>
<dbReference type="Proteomes" id="UP000479114">
    <property type="component" value="Chromosome"/>
</dbReference>
<feature type="compositionally biased region" description="Basic residues" evidence="1">
    <location>
        <begin position="61"/>
        <end position="74"/>
    </location>
</feature>
<feature type="compositionally biased region" description="Low complexity" evidence="1">
    <location>
        <begin position="45"/>
        <end position="59"/>
    </location>
</feature>
<sequence length="74" mass="7814">MACWIRTAIIVTNNGTILFGNADILPIVGTDNTKDTVENNKQTNSAEGGAAAEGVADTASARRRAKRRRAGGRK</sequence>